<comment type="caution">
    <text evidence="3">The sequence shown here is derived from an EMBL/GenBank/DDBJ whole genome shotgun (WGS) entry which is preliminary data.</text>
</comment>
<dbReference type="InterPro" id="IPR011006">
    <property type="entry name" value="CheY-like_superfamily"/>
</dbReference>
<organism evidence="3 4">
    <name type="scientific">Hydrogenothermus marinus</name>
    <dbReference type="NCBI Taxonomy" id="133270"/>
    <lineage>
        <taxon>Bacteria</taxon>
        <taxon>Pseudomonadati</taxon>
        <taxon>Aquificota</taxon>
        <taxon>Aquificia</taxon>
        <taxon>Aquificales</taxon>
        <taxon>Hydrogenothermaceae</taxon>
        <taxon>Hydrogenothermus</taxon>
    </lineage>
</organism>
<dbReference type="Proteomes" id="UP000280842">
    <property type="component" value="Unassembled WGS sequence"/>
</dbReference>
<evidence type="ECO:0000313" key="4">
    <source>
        <dbReference type="Proteomes" id="UP000280842"/>
    </source>
</evidence>
<evidence type="ECO:0000313" key="3">
    <source>
        <dbReference type="EMBL" id="RMA96027.1"/>
    </source>
</evidence>
<name>A0A3M0BG70_9AQUI</name>
<dbReference type="SUPFAM" id="SSF52172">
    <property type="entry name" value="CheY-like"/>
    <property type="match status" value="1"/>
</dbReference>
<dbReference type="AlphaFoldDB" id="A0A3M0BG70"/>
<dbReference type="GO" id="GO:0000160">
    <property type="term" value="P:phosphorelay signal transduction system"/>
    <property type="evidence" value="ECO:0007669"/>
    <property type="project" value="InterPro"/>
</dbReference>
<sequence>MKVLIIDENLMLNSKISSISKSAGYDTKIVAFFKENFEKFDEIKPDILLINLESRSNDPFKIIPGAKKRGIKVIGYCGHTRTDLANKAKEVGADFVATNGMIVSQLPQIIEGL</sequence>
<dbReference type="PROSITE" id="PS50110">
    <property type="entry name" value="RESPONSE_REGULATORY"/>
    <property type="match status" value="1"/>
</dbReference>
<protein>
    <recommendedName>
        <fullName evidence="2">Response regulatory domain-containing protein</fullName>
    </recommendedName>
</protein>
<dbReference type="RefSeq" id="WP_121923165.1">
    <property type="nucleotide sequence ID" value="NZ_REFO01000012.1"/>
</dbReference>
<dbReference type="OrthoDB" id="13908at2"/>
<reference evidence="3 4" key="1">
    <citation type="submission" date="2018-10" db="EMBL/GenBank/DDBJ databases">
        <title>Genomic Encyclopedia of Archaeal and Bacterial Type Strains, Phase II (KMG-II): from individual species to whole genera.</title>
        <authorList>
            <person name="Goeker M."/>
        </authorList>
    </citation>
    <scope>NUCLEOTIDE SEQUENCE [LARGE SCALE GENOMIC DNA]</scope>
    <source>
        <strain evidence="3 4">VM1</strain>
    </source>
</reference>
<comment type="caution">
    <text evidence="1">Lacks conserved residue(s) required for the propagation of feature annotation.</text>
</comment>
<proteinExistence type="predicted"/>
<feature type="domain" description="Response regulatory" evidence="2">
    <location>
        <begin position="2"/>
        <end position="113"/>
    </location>
</feature>
<dbReference type="Gene3D" id="3.40.50.2300">
    <property type="match status" value="1"/>
</dbReference>
<accession>A0A3M0BG70</accession>
<evidence type="ECO:0000256" key="1">
    <source>
        <dbReference type="PROSITE-ProRule" id="PRU00169"/>
    </source>
</evidence>
<evidence type="ECO:0000259" key="2">
    <source>
        <dbReference type="PROSITE" id="PS50110"/>
    </source>
</evidence>
<keyword evidence="4" id="KW-1185">Reference proteome</keyword>
<gene>
    <name evidence="3" type="ORF">CLV39_1038</name>
</gene>
<dbReference type="InterPro" id="IPR001789">
    <property type="entry name" value="Sig_transdc_resp-reg_receiver"/>
</dbReference>
<dbReference type="EMBL" id="REFO01000012">
    <property type="protein sequence ID" value="RMA96027.1"/>
    <property type="molecule type" value="Genomic_DNA"/>
</dbReference>